<sequence>MVYNKCNGFLVIMEMIEAEEAGKGSNHGTLNSFNNSGSGGQNFSGAKINSGANTGDRNRISTANHYGGRTVNNSGNFHGNGNSGFVEGGFDASTRNYY</sequence>
<feature type="compositionally biased region" description="Polar residues" evidence="1">
    <location>
        <begin position="50"/>
        <end position="64"/>
    </location>
</feature>
<evidence type="ECO:0000313" key="3">
    <source>
        <dbReference type="Proteomes" id="UP000257109"/>
    </source>
</evidence>
<evidence type="ECO:0000313" key="2">
    <source>
        <dbReference type="EMBL" id="RDY05059.1"/>
    </source>
</evidence>
<gene>
    <name evidence="2" type="ORF">CR513_11144</name>
</gene>
<organism evidence="2 3">
    <name type="scientific">Mucuna pruriens</name>
    <name type="common">Velvet bean</name>
    <name type="synonym">Dolichos pruriens</name>
    <dbReference type="NCBI Taxonomy" id="157652"/>
    <lineage>
        <taxon>Eukaryota</taxon>
        <taxon>Viridiplantae</taxon>
        <taxon>Streptophyta</taxon>
        <taxon>Embryophyta</taxon>
        <taxon>Tracheophyta</taxon>
        <taxon>Spermatophyta</taxon>
        <taxon>Magnoliopsida</taxon>
        <taxon>eudicotyledons</taxon>
        <taxon>Gunneridae</taxon>
        <taxon>Pentapetalae</taxon>
        <taxon>rosids</taxon>
        <taxon>fabids</taxon>
        <taxon>Fabales</taxon>
        <taxon>Fabaceae</taxon>
        <taxon>Papilionoideae</taxon>
        <taxon>50 kb inversion clade</taxon>
        <taxon>NPAAA clade</taxon>
        <taxon>indigoferoid/millettioid clade</taxon>
        <taxon>Phaseoleae</taxon>
        <taxon>Mucuna</taxon>
    </lineage>
</organism>
<feature type="non-terminal residue" evidence="2">
    <location>
        <position position="1"/>
    </location>
</feature>
<dbReference type="EMBL" id="QJKJ01001953">
    <property type="protein sequence ID" value="RDY05059.1"/>
    <property type="molecule type" value="Genomic_DNA"/>
</dbReference>
<accession>A0A371HQJ1</accession>
<dbReference type="AlphaFoldDB" id="A0A371HQJ1"/>
<dbReference type="OrthoDB" id="1428804at2759"/>
<name>A0A371HQJ1_MUCPR</name>
<keyword evidence="3" id="KW-1185">Reference proteome</keyword>
<reference evidence="2" key="1">
    <citation type="submission" date="2018-05" db="EMBL/GenBank/DDBJ databases">
        <title>Draft genome of Mucuna pruriens seed.</title>
        <authorList>
            <person name="Nnadi N.E."/>
            <person name="Vos R."/>
            <person name="Hasami M.H."/>
            <person name="Devisetty U.K."/>
            <person name="Aguiy J.C."/>
        </authorList>
    </citation>
    <scope>NUCLEOTIDE SEQUENCE [LARGE SCALE GENOMIC DNA]</scope>
    <source>
        <strain evidence="2">JCA_2017</strain>
    </source>
</reference>
<feature type="region of interest" description="Disordered" evidence="1">
    <location>
        <begin position="23"/>
        <end position="78"/>
    </location>
</feature>
<protein>
    <submittedName>
        <fullName evidence="2">Uncharacterized protein</fullName>
    </submittedName>
</protein>
<dbReference type="Proteomes" id="UP000257109">
    <property type="component" value="Unassembled WGS sequence"/>
</dbReference>
<evidence type="ECO:0000256" key="1">
    <source>
        <dbReference type="SAM" id="MobiDB-lite"/>
    </source>
</evidence>
<proteinExistence type="predicted"/>
<comment type="caution">
    <text evidence="2">The sequence shown here is derived from an EMBL/GenBank/DDBJ whole genome shotgun (WGS) entry which is preliminary data.</text>
</comment>